<protein>
    <submittedName>
        <fullName evidence="2">Uncharacterized protein</fullName>
    </submittedName>
</protein>
<feature type="region of interest" description="Disordered" evidence="1">
    <location>
        <begin position="95"/>
        <end position="117"/>
    </location>
</feature>
<dbReference type="AlphaFoldDB" id="A0AAJ0F218"/>
<evidence type="ECO:0000313" key="3">
    <source>
        <dbReference type="Proteomes" id="UP001239445"/>
    </source>
</evidence>
<evidence type="ECO:0000256" key="1">
    <source>
        <dbReference type="SAM" id="MobiDB-lite"/>
    </source>
</evidence>
<name>A0AAJ0F218_9PEZI</name>
<dbReference type="EMBL" id="MU839841">
    <property type="protein sequence ID" value="KAK1751841.1"/>
    <property type="molecule type" value="Genomic_DNA"/>
</dbReference>
<keyword evidence="3" id="KW-1185">Reference proteome</keyword>
<organism evidence="2 3">
    <name type="scientific">Echria macrotheca</name>
    <dbReference type="NCBI Taxonomy" id="438768"/>
    <lineage>
        <taxon>Eukaryota</taxon>
        <taxon>Fungi</taxon>
        <taxon>Dikarya</taxon>
        <taxon>Ascomycota</taxon>
        <taxon>Pezizomycotina</taxon>
        <taxon>Sordariomycetes</taxon>
        <taxon>Sordariomycetidae</taxon>
        <taxon>Sordariales</taxon>
        <taxon>Schizotheciaceae</taxon>
        <taxon>Echria</taxon>
    </lineage>
</organism>
<comment type="caution">
    <text evidence="2">The sequence shown here is derived from an EMBL/GenBank/DDBJ whole genome shotgun (WGS) entry which is preliminary data.</text>
</comment>
<dbReference type="Proteomes" id="UP001239445">
    <property type="component" value="Unassembled WGS sequence"/>
</dbReference>
<evidence type="ECO:0000313" key="2">
    <source>
        <dbReference type="EMBL" id="KAK1751841.1"/>
    </source>
</evidence>
<proteinExistence type="predicted"/>
<gene>
    <name evidence="2" type="ORF">QBC47DRAFT_391162</name>
</gene>
<sequence length="117" mass="12767">MMLSELLPAVGFLVAGLFFCHCVLSKKCRVRRICNAQTVGVFCIVYQVGLGRSGALRDGYASFDQADDYLAPQPFAAVLDSWAWKRCQISAVSRDRRHEDAQRQPLGGVASVCGDPG</sequence>
<accession>A0AAJ0F218</accession>
<reference evidence="2" key="1">
    <citation type="submission" date="2023-06" db="EMBL/GenBank/DDBJ databases">
        <title>Genome-scale phylogeny and comparative genomics of the fungal order Sordariales.</title>
        <authorList>
            <consortium name="Lawrence Berkeley National Laboratory"/>
            <person name="Hensen N."/>
            <person name="Bonometti L."/>
            <person name="Westerberg I."/>
            <person name="Brannstrom I.O."/>
            <person name="Guillou S."/>
            <person name="Cros-Aarteil S."/>
            <person name="Calhoun S."/>
            <person name="Haridas S."/>
            <person name="Kuo A."/>
            <person name="Mondo S."/>
            <person name="Pangilinan J."/>
            <person name="Riley R."/>
            <person name="Labutti K."/>
            <person name="Andreopoulos B."/>
            <person name="Lipzen A."/>
            <person name="Chen C."/>
            <person name="Yanf M."/>
            <person name="Daum C."/>
            <person name="Ng V."/>
            <person name="Clum A."/>
            <person name="Steindorff A."/>
            <person name="Ohm R."/>
            <person name="Martin F."/>
            <person name="Silar P."/>
            <person name="Natvig D."/>
            <person name="Lalanne C."/>
            <person name="Gautier V."/>
            <person name="Ament-Velasquez S.L."/>
            <person name="Kruys A."/>
            <person name="Hutchinson M.I."/>
            <person name="Powell A.J."/>
            <person name="Barry K."/>
            <person name="Miller A.N."/>
            <person name="Grigoriev I.V."/>
            <person name="Debuchy R."/>
            <person name="Gladieux P."/>
            <person name="Thoren M.H."/>
            <person name="Johannesson H."/>
        </authorList>
    </citation>
    <scope>NUCLEOTIDE SEQUENCE</scope>
    <source>
        <strain evidence="2">PSN4</strain>
    </source>
</reference>